<dbReference type="GO" id="GO:0005829">
    <property type="term" value="C:cytosol"/>
    <property type="evidence" value="ECO:0007669"/>
    <property type="project" value="TreeGrafter"/>
</dbReference>
<dbReference type="GO" id="GO:0003700">
    <property type="term" value="F:DNA-binding transcription factor activity"/>
    <property type="evidence" value="ECO:0007669"/>
    <property type="project" value="TreeGrafter"/>
</dbReference>
<dbReference type="OrthoDB" id="181419at2"/>
<dbReference type="Proteomes" id="UP000563426">
    <property type="component" value="Unassembled WGS sequence"/>
</dbReference>
<accession>A0A3A8HTC8</accession>
<proteinExistence type="predicted"/>
<dbReference type="Pfam" id="PF19307">
    <property type="entry name" value="SrpI-like"/>
    <property type="match status" value="1"/>
</dbReference>
<dbReference type="EMBL" id="JABFJV010000332">
    <property type="protein sequence ID" value="NOK38540.1"/>
    <property type="molecule type" value="Genomic_DNA"/>
</dbReference>
<dbReference type="CDD" id="cd00038">
    <property type="entry name" value="CAP_ED"/>
    <property type="match status" value="1"/>
</dbReference>
<evidence type="ECO:0000313" key="3">
    <source>
        <dbReference type="Proteomes" id="UP000563426"/>
    </source>
</evidence>
<dbReference type="InterPro" id="IPR014710">
    <property type="entry name" value="RmlC-like_jellyroll"/>
</dbReference>
<dbReference type="PANTHER" id="PTHR24567:SF74">
    <property type="entry name" value="HTH-TYPE TRANSCRIPTIONAL REGULATOR ARCR"/>
    <property type="match status" value="1"/>
</dbReference>
<dbReference type="NCBIfam" id="NF041163">
    <property type="entry name" value="encap_f2b"/>
    <property type="match status" value="1"/>
</dbReference>
<gene>
    <name evidence="2" type="ORF">HMI49_35635</name>
</gene>
<name>A0A3A8HTC8_9BACT</name>
<protein>
    <submittedName>
        <fullName evidence="2">Cyclic nucleotide-binding domain-containing protein</fullName>
    </submittedName>
</protein>
<dbReference type="InterPro" id="IPR049817">
    <property type="entry name" value="Encap_f2b"/>
</dbReference>
<sequence length="466" mass="51433">MANSQNDVAAHEGQSLSTAGARQLATTTKTQPMMQGISPRYLLSILPWVQVSGGTYRVNRRLTYTVGDDRLNFSNIGVKVEVIAQELLKLPLMRGFEDVDDLLIRTLAGRFIQQHYKAGDIIVEAGRSAEHVYLLAHGKAQKLTAGKYGDPVVLDTLADGDHFGDQAVVESNDVWPFTVKAVTACTVMALPQEVFESLIAQSPTLKAHVERYRANLKKPQDKAGQAAIALTAGHHGEPVLPGTFVDYELKPREYELSVAQTILRVHTRVADIFNDPMNQTAEQLRLTIEALKERKEWELINNPEFGLLHNADLKQRINTRSGPPTPDDMDELVSRRRKTRYFLAHPRAIAAFGRECNKRGLYPSVVDVDGRKFQAWRGVPILPCDKLPISRENTTAILAMRTGQDDQGVVGLHNAGIPDEVEPSLTVKRMAVNDQAITNYLVSTYYSAAVLVPDALGVLENVALGG</sequence>
<dbReference type="PANTHER" id="PTHR24567">
    <property type="entry name" value="CRP FAMILY TRANSCRIPTIONAL REGULATORY PROTEIN"/>
    <property type="match status" value="1"/>
</dbReference>
<dbReference type="InterPro" id="IPR045641">
    <property type="entry name" value="SrpI-like"/>
</dbReference>
<dbReference type="Pfam" id="PF00027">
    <property type="entry name" value="cNMP_binding"/>
    <property type="match status" value="1"/>
</dbReference>
<evidence type="ECO:0000259" key="1">
    <source>
        <dbReference type="PROSITE" id="PS50042"/>
    </source>
</evidence>
<dbReference type="Gene3D" id="2.60.120.10">
    <property type="entry name" value="Jelly Rolls"/>
    <property type="match status" value="1"/>
</dbReference>
<dbReference type="AlphaFoldDB" id="A0A3A8HTC8"/>
<dbReference type="PROSITE" id="PS50042">
    <property type="entry name" value="CNMP_BINDING_3"/>
    <property type="match status" value="1"/>
</dbReference>
<dbReference type="SMART" id="SM00100">
    <property type="entry name" value="cNMP"/>
    <property type="match status" value="1"/>
</dbReference>
<comment type="caution">
    <text evidence="2">The sequence shown here is derived from an EMBL/GenBank/DDBJ whole genome shotgun (WGS) entry which is preliminary data.</text>
</comment>
<organism evidence="2 3">
    <name type="scientific">Corallococcus exercitus</name>
    <dbReference type="NCBI Taxonomy" id="2316736"/>
    <lineage>
        <taxon>Bacteria</taxon>
        <taxon>Pseudomonadati</taxon>
        <taxon>Myxococcota</taxon>
        <taxon>Myxococcia</taxon>
        <taxon>Myxococcales</taxon>
        <taxon>Cystobacterineae</taxon>
        <taxon>Myxococcaceae</taxon>
        <taxon>Corallococcus</taxon>
    </lineage>
</organism>
<reference evidence="2 3" key="1">
    <citation type="submission" date="2020-05" db="EMBL/GenBank/DDBJ databases">
        <authorList>
            <person name="Whitworth D."/>
        </authorList>
    </citation>
    <scope>NUCLEOTIDE SEQUENCE [LARGE SCALE GENOMIC DNA]</scope>
    <source>
        <strain evidence="2 3">AB043B</strain>
    </source>
</reference>
<keyword evidence="3" id="KW-1185">Reference proteome</keyword>
<dbReference type="InterPro" id="IPR050397">
    <property type="entry name" value="Env_Response_Regulators"/>
</dbReference>
<evidence type="ECO:0000313" key="2">
    <source>
        <dbReference type="EMBL" id="NOK38540.1"/>
    </source>
</evidence>
<dbReference type="InterPro" id="IPR018490">
    <property type="entry name" value="cNMP-bd_dom_sf"/>
</dbReference>
<dbReference type="InterPro" id="IPR000595">
    <property type="entry name" value="cNMP-bd_dom"/>
</dbReference>
<feature type="domain" description="Cyclic nucleotide-binding" evidence="1">
    <location>
        <begin position="95"/>
        <end position="206"/>
    </location>
</feature>
<dbReference type="SUPFAM" id="SSF51206">
    <property type="entry name" value="cAMP-binding domain-like"/>
    <property type="match status" value="1"/>
</dbReference>
<dbReference type="RefSeq" id="WP_120529083.1">
    <property type="nucleotide sequence ID" value="NZ_JABFJV010000332.1"/>
</dbReference>